<dbReference type="GO" id="GO:0015677">
    <property type="term" value="P:copper ion import"/>
    <property type="evidence" value="ECO:0007669"/>
    <property type="project" value="TreeGrafter"/>
</dbReference>
<organism evidence="4 5">
    <name type="scientific">Cadophora malorum</name>
    <dbReference type="NCBI Taxonomy" id="108018"/>
    <lineage>
        <taxon>Eukaryota</taxon>
        <taxon>Fungi</taxon>
        <taxon>Dikarya</taxon>
        <taxon>Ascomycota</taxon>
        <taxon>Pezizomycotina</taxon>
        <taxon>Leotiomycetes</taxon>
        <taxon>Helotiales</taxon>
        <taxon>Ploettnerulaceae</taxon>
        <taxon>Cadophora</taxon>
    </lineage>
</organism>
<dbReference type="InterPro" id="IPR051410">
    <property type="entry name" value="Ferric/Cupric_Reductase"/>
</dbReference>
<dbReference type="CDD" id="cd06186">
    <property type="entry name" value="NOX_Duox_like_FAD_NADP"/>
    <property type="match status" value="1"/>
</dbReference>
<dbReference type="PANTHER" id="PTHR32361:SF26">
    <property type="entry name" value="FAD-BINDING 8 DOMAIN-CONTAINING PROTEIN-RELATED"/>
    <property type="match status" value="1"/>
</dbReference>
<evidence type="ECO:0000313" key="5">
    <source>
        <dbReference type="Proteomes" id="UP000664132"/>
    </source>
</evidence>
<reference evidence="4" key="1">
    <citation type="submission" date="2021-02" db="EMBL/GenBank/DDBJ databases">
        <title>Genome sequence Cadophora malorum strain M34.</title>
        <authorList>
            <person name="Stefanovic E."/>
            <person name="Vu D."/>
            <person name="Scully C."/>
            <person name="Dijksterhuis J."/>
            <person name="Roader J."/>
            <person name="Houbraken J."/>
        </authorList>
    </citation>
    <scope>NUCLEOTIDE SEQUENCE</scope>
    <source>
        <strain evidence="4">M34</strain>
    </source>
</reference>
<dbReference type="SUPFAM" id="SSF52343">
    <property type="entry name" value="Ferredoxin reductase-like, C-terminal NADP-linked domain"/>
    <property type="match status" value="1"/>
</dbReference>
<feature type="domain" description="Ferric reductase NAD binding" evidence="3">
    <location>
        <begin position="59"/>
        <end position="137"/>
    </location>
</feature>
<dbReference type="Pfam" id="PF08030">
    <property type="entry name" value="NAD_binding_6"/>
    <property type="match status" value="1"/>
</dbReference>
<dbReference type="GO" id="GO:0000293">
    <property type="term" value="F:ferric-chelate reductase activity"/>
    <property type="evidence" value="ECO:0007669"/>
    <property type="project" value="TreeGrafter"/>
</dbReference>
<dbReference type="GO" id="GO:0005886">
    <property type="term" value="C:plasma membrane"/>
    <property type="evidence" value="ECO:0007669"/>
    <property type="project" value="TreeGrafter"/>
</dbReference>
<dbReference type="OrthoDB" id="4494341at2759"/>
<dbReference type="GO" id="GO:0006826">
    <property type="term" value="P:iron ion transport"/>
    <property type="evidence" value="ECO:0007669"/>
    <property type="project" value="TreeGrafter"/>
</dbReference>
<accession>A0A8H7T219</accession>
<evidence type="ECO:0000256" key="1">
    <source>
        <dbReference type="ARBA" id="ARBA00022448"/>
    </source>
</evidence>
<sequence length="194" mass="22638">MVAWWYPYDKDQDIVVFIIQRQKGFTRSLPTSSNSSQSTELRAIIEGPYGKEIHLDEYGTVLLFATGIGIAGQLPYVRQLLENFHNYDAKARRIVLFWQVDSEEHLQWVGQWMTDLLEQDSEYVLDIRLFVTGNYITNGAEHVNYRGLDVENLIRSEIEGRKGRSVISRQQVREAVRQMLDKDLHLKELPFHPL</sequence>
<keyword evidence="1" id="KW-0813">Transport</keyword>
<name>A0A8H7T219_9HELO</name>
<dbReference type="GO" id="GO:0006879">
    <property type="term" value="P:intracellular iron ion homeostasis"/>
    <property type="evidence" value="ECO:0007669"/>
    <property type="project" value="TreeGrafter"/>
</dbReference>
<dbReference type="EMBL" id="JAFJYH010000578">
    <property type="protein sequence ID" value="KAG4410826.1"/>
    <property type="molecule type" value="Genomic_DNA"/>
</dbReference>
<keyword evidence="2" id="KW-0560">Oxidoreductase</keyword>
<protein>
    <recommendedName>
        <fullName evidence="3">Ferric reductase NAD binding domain-containing protein</fullName>
    </recommendedName>
</protein>
<dbReference type="AlphaFoldDB" id="A0A8H7T219"/>
<dbReference type="InterPro" id="IPR039261">
    <property type="entry name" value="FNR_nucleotide-bd"/>
</dbReference>
<evidence type="ECO:0000313" key="4">
    <source>
        <dbReference type="EMBL" id="KAG4410826.1"/>
    </source>
</evidence>
<dbReference type="PANTHER" id="PTHR32361">
    <property type="entry name" value="FERRIC/CUPRIC REDUCTASE TRANSMEMBRANE COMPONENT"/>
    <property type="match status" value="1"/>
</dbReference>
<comment type="caution">
    <text evidence="4">The sequence shown here is derived from an EMBL/GenBank/DDBJ whole genome shotgun (WGS) entry which is preliminary data.</text>
</comment>
<proteinExistence type="predicted"/>
<dbReference type="Gene3D" id="3.40.50.80">
    <property type="entry name" value="Nucleotide-binding domain of ferredoxin-NADP reductase (FNR) module"/>
    <property type="match status" value="1"/>
</dbReference>
<gene>
    <name evidence="4" type="ORF">IFR04_016035</name>
</gene>
<dbReference type="Proteomes" id="UP000664132">
    <property type="component" value="Unassembled WGS sequence"/>
</dbReference>
<evidence type="ECO:0000259" key="3">
    <source>
        <dbReference type="Pfam" id="PF08030"/>
    </source>
</evidence>
<evidence type="ECO:0000256" key="2">
    <source>
        <dbReference type="ARBA" id="ARBA00023002"/>
    </source>
</evidence>
<dbReference type="InterPro" id="IPR013121">
    <property type="entry name" value="Fe_red_NAD-bd_6"/>
</dbReference>
<keyword evidence="5" id="KW-1185">Reference proteome</keyword>